<dbReference type="PANTHER" id="PTHR23232">
    <property type="entry name" value="KRAB DOMAIN C2H2 ZINC FINGER"/>
    <property type="match status" value="1"/>
</dbReference>
<protein>
    <submittedName>
        <fullName evidence="2">ZNF677 isoform 3</fullName>
    </submittedName>
</protein>
<dbReference type="Proteomes" id="UP000236370">
    <property type="component" value="Unassembled WGS sequence"/>
</dbReference>
<comment type="caution">
    <text evidence="2">The sequence shown here is derived from an EMBL/GenBank/DDBJ whole genome shotgun (WGS) entry which is preliminary data.</text>
</comment>
<dbReference type="InterPro" id="IPR036051">
    <property type="entry name" value="KRAB_dom_sf"/>
</dbReference>
<organism evidence="2 3">
    <name type="scientific">Pan troglodytes</name>
    <name type="common">Chimpanzee</name>
    <dbReference type="NCBI Taxonomy" id="9598"/>
    <lineage>
        <taxon>Eukaryota</taxon>
        <taxon>Metazoa</taxon>
        <taxon>Chordata</taxon>
        <taxon>Craniata</taxon>
        <taxon>Vertebrata</taxon>
        <taxon>Euteleostomi</taxon>
        <taxon>Mammalia</taxon>
        <taxon>Eutheria</taxon>
        <taxon>Euarchontoglires</taxon>
        <taxon>Primates</taxon>
        <taxon>Haplorrhini</taxon>
        <taxon>Catarrhini</taxon>
        <taxon>Hominidae</taxon>
        <taxon>Pan</taxon>
    </lineage>
</organism>
<feature type="domain" description="KRAB" evidence="1">
    <location>
        <begin position="8"/>
        <end position="90"/>
    </location>
</feature>
<sequence length="145" mass="17052">MALSQGLFTFKDVAIEFSQEEWECLDPAQRALYRDVMLENYRNLLSLDEDNIPPENDISVGFTSKGLSPKENNKEELYHLVILERKESHGINNFDLKEVWENMPKFDSLWDYDAKNYKGMPLTCNKNLTHRKDQQHNKSSIYFSV</sequence>
<dbReference type="Gene3D" id="6.10.140.140">
    <property type="match status" value="1"/>
</dbReference>
<dbReference type="GO" id="GO:0006355">
    <property type="term" value="P:regulation of DNA-templated transcription"/>
    <property type="evidence" value="ECO:0007669"/>
    <property type="project" value="InterPro"/>
</dbReference>
<gene>
    <name evidence="2" type="ORF">CK820_G0041838</name>
</gene>
<dbReference type="InterPro" id="IPR050169">
    <property type="entry name" value="Krueppel_C2H2_ZnF"/>
</dbReference>
<dbReference type="AlphaFoldDB" id="A0A2J8Q7G4"/>
<feature type="non-terminal residue" evidence="2">
    <location>
        <position position="145"/>
    </location>
</feature>
<dbReference type="EMBL" id="NBAG03000069">
    <property type="protein sequence ID" value="PNI92213.1"/>
    <property type="molecule type" value="Genomic_DNA"/>
</dbReference>
<dbReference type="SMART" id="SM00349">
    <property type="entry name" value="KRAB"/>
    <property type="match status" value="1"/>
</dbReference>
<name>A0A2J8Q7G4_PANTR</name>
<evidence type="ECO:0000313" key="3">
    <source>
        <dbReference type="Proteomes" id="UP000236370"/>
    </source>
</evidence>
<accession>A0A2J8Q7G4</accession>
<dbReference type="InterPro" id="IPR001909">
    <property type="entry name" value="KRAB"/>
</dbReference>
<evidence type="ECO:0000259" key="1">
    <source>
        <dbReference type="PROSITE" id="PS50805"/>
    </source>
</evidence>
<proteinExistence type="predicted"/>
<dbReference type="Pfam" id="PF01352">
    <property type="entry name" value="KRAB"/>
    <property type="match status" value="1"/>
</dbReference>
<dbReference type="PANTHER" id="PTHR23232:SF163">
    <property type="entry name" value="ZINC FINGER PROTEIN 589"/>
    <property type="match status" value="1"/>
</dbReference>
<evidence type="ECO:0000313" key="2">
    <source>
        <dbReference type="EMBL" id="PNI92213.1"/>
    </source>
</evidence>
<dbReference type="CDD" id="cd07765">
    <property type="entry name" value="KRAB_A-box"/>
    <property type="match status" value="1"/>
</dbReference>
<dbReference type="PROSITE" id="PS50805">
    <property type="entry name" value="KRAB"/>
    <property type="match status" value="1"/>
</dbReference>
<dbReference type="SUPFAM" id="SSF109640">
    <property type="entry name" value="KRAB domain (Kruppel-associated box)"/>
    <property type="match status" value="1"/>
</dbReference>
<reference evidence="2 3" key="1">
    <citation type="submission" date="2017-12" db="EMBL/GenBank/DDBJ databases">
        <title>High-resolution comparative analysis of great ape genomes.</title>
        <authorList>
            <person name="Pollen A."/>
            <person name="Hastie A."/>
            <person name="Hormozdiari F."/>
            <person name="Dougherty M."/>
            <person name="Liu R."/>
            <person name="Chaisson M."/>
            <person name="Hoppe E."/>
            <person name="Hill C."/>
            <person name="Pang A."/>
            <person name="Hillier L."/>
            <person name="Baker C."/>
            <person name="Armstrong J."/>
            <person name="Shendure J."/>
            <person name="Paten B."/>
            <person name="Wilson R."/>
            <person name="Chao H."/>
            <person name="Schneider V."/>
            <person name="Ventura M."/>
            <person name="Kronenberg Z."/>
            <person name="Murali S."/>
            <person name="Gordon D."/>
            <person name="Cantsilieris S."/>
            <person name="Munson K."/>
            <person name="Nelson B."/>
            <person name="Raja A."/>
            <person name="Underwood J."/>
            <person name="Diekhans M."/>
            <person name="Fiddes I."/>
            <person name="Haussler D."/>
            <person name="Eichler E."/>
        </authorList>
    </citation>
    <scope>NUCLEOTIDE SEQUENCE [LARGE SCALE GENOMIC DNA]</scope>
    <source>
        <strain evidence="2">Yerkes chimp pedigree #C0471</strain>
    </source>
</reference>